<gene>
    <name evidence="2" type="ORF">CCACVL1_05421</name>
</gene>
<comment type="caution">
    <text evidence="2">The sequence shown here is derived from an EMBL/GenBank/DDBJ whole genome shotgun (WGS) entry which is preliminary data.</text>
</comment>
<organism evidence="2 3">
    <name type="scientific">Corchorus capsularis</name>
    <name type="common">Jute</name>
    <dbReference type="NCBI Taxonomy" id="210143"/>
    <lineage>
        <taxon>Eukaryota</taxon>
        <taxon>Viridiplantae</taxon>
        <taxon>Streptophyta</taxon>
        <taxon>Embryophyta</taxon>
        <taxon>Tracheophyta</taxon>
        <taxon>Spermatophyta</taxon>
        <taxon>Magnoliopsida</taxon>
        <taxon>eudicotyledons</taxon>
        <taxon>Gunneridae</taxon>
        <taxon>Pentapetalae</taxon>
        <taxon>rosids</taxon>
        <taxon>malvids</taxon>
        <taxon>Malvales</taxon>
        <taxon>Malvaceae</taxon>
        <taxon>Grewioideae</taxon>
        <taxon>Apeibeae</taxon>
        <taxon>Corchorus</taxon>
    </lineage>
</organism>
<evidence type="ECO:0000256" key="1">
    <source>
        <dbReference type="SAM" id="MobiDB-lite"/>
    </source>
</evidence>
<feature type="compositionally biased region" description="Basic residues" evidence="1">
    <location>
        <begin position="9"/>
        <end position="23"/>
    </location>
</feature>
<name>A0A1R3JKL5_COCAP</name>
<dbReference type="Proteomes" id="UP000188268">
    <property type="component" value="Unassembled WGS sequence"/>
</dbReference>
<evidence type="ECO:0000313" key="2">
    <source>
        <dbReference type="EMBL" id="OMO95373.1"/>
    </source>
</evidence>
<accession>A0A1R3JKL5</accession>
<protein>
    <submittedName>
        <fullName evidence="2">Protein FAM65B</fullName>
    </submittedName>
</protein>
<keyword evidence="3" id="KW-1185">Reference proteome</keyword>
<sequence>MGNRERKKERGRKRSATSKPCRRKLAAAAMEEWFRKGGLVLEDKN</sequence>
<dbReference type="Gramene" id="OMO95373">
    <property type="protein sequence ID" value="OMO95373"/>
    <property type="gene ID" value="CCACVL1_05421"/>
</dbReference>
<dbReference type="EMBL" id="AWWV01007667">
    <property type="protein sequence ID" value="OMO95373.1"/>
    <property type="molecule type" value="Genomic_DNA"/>
</dbReference>
<reference evidence="2 3" key="1">
    <citation type="submission" date="2013-09" db="EMBL/GenBank/DDBJ databases">
        <title>Corchorus capsularis genome sequencing.</title>
        <authorList>
            <person name="Alam M."/>
            <person name="Haque M.S."/>
            <person name="Islam M.S."/>
            <person name="Emdad E.M."/>
            <person name="Islam M.M."/>
            <person name="Ahmed B."/>
            <person name="Halim A."/>
            <person name="Hossen Q.M.M."/>
            <person name="Hossain M.Z."/>
            <person name="Ahmed R."/>
            <person name="Khan M.M."/>
            <person name="Islam R."/>
            <person name="Rashid M.M."/>
            <person name="Khan S.A."/>
            <person name="Rahman M.S."/>
            <person name="Alam M."/>
        </authorList>
    </citation>
    <scope>NUCLEOTIDE SEQUENCE [LARGE SCALE GENOMIC DNA]</scope>
    <source>
        <strain evidence="3">cv. CVL-1</strain>
        <tissue evidence="2">Whole seedling</tissue>
    </source>
</reference>
<evidence type="ECO:0000313" key="3">
    <source>
        <dbReference type="Proteomes" id="UP000188268"/>
    </source>
</evidence>
<dbReference type="AlphaFoldDB" id="A0A1R3JKL5"/>
<feature type="region of interest" description="Disordered" evidence="1">
    <location>
        <begin position="1"/>
        <end position="23"/>
    </location>
</feature>
<proteinExistence type="predicted"/>